<comment type="caution">
    <text evidence="3">The sequence shown here is derived from an EMBL/GenBank/DDBJ whole genome shotgun (WGS) entry which is preliminary data.</text>
</comment>
<dbReference type="Proteomes" id="UP000078343">
    <property type="component" value="Unassembled WGS sequence"/>
</dbReference>
<organism evidence="3 4">
    <name type="scientific">Fonsecaea erecta</name>
    <dbReference type="NCBI Taxonomy" id="1367422"/>
    <lineage>
        <taxon>Eukaryota</taxon>
        <taxon>Fungi</taxon>
        <taxon>Dikarya</taxon>
        <taxon>Ascomycota</taxon>
        <taxon>Pezizomycotina</taxon>
        <taxon>Eurotiomycetes</taxon>
        <taxon>Chaetothyriomycetidae</taxon>
        <taxon>Chaetothyriales</taxon>
        <taxon>Herpotrichiellaceae</taxon>
        <taxon>Fonsecaea</taxon>
    </lineage>
</organism>
<accession>A0A178ZUP6</accession>
<dbReference type="Pfam" id="PF07985">
    <property type="entry name" value="SRR1"/>
    <property type="match status" value="1"/>
</dbReference>
<dbReference type="OrthoDB" id="5318346at2759"/>
<name>A0A178ZUP6_9EURO</name>
<dbReference type="AlphaFoldDB" id="A0A178ZUP6"/>
<sequence>MSHFPGPPQPGPPPGPPHPGGGNLSDDDGGSDILSAFGSDDEIEEEQAQQNNPGTQLNAQVVITQINNCMQQILHSTTWTAFATYLVTTIQTQTAHRGALHEAVMLGGAPVAQVTPNHPENQRQRSVWQFSFFLCIVDLLQHSGPITVSVGDPLYRQADTQVFQHFHVNEIQQTGPNLRNTFLYMPFLVVSVKLQNLAKGPGIVFMDLGPNDHNNPVVQQWMNALPISHWFQAANLLAGFQAGATFADHALFA</sequence>
<evidence type="ECO:0000313" key="4">
    <source>
        <dbReference type="Proteomes" id="UP000078343"/>
    </source>
</evidence>
<gene>
    <name evidence="3" type="ORF">AYL99_02704</name>
</gene>
<dbReference type="GeneID" id="30006874"/>
<evidence type="ECO:0000259" key="2">
    <source>
        <dbReference type="Pfam" id="PF07985"/>
    </source>
</evidence>
<feature type="region of interest" description="Disordered" evidence="1">
    <location>
        <begin position="1"/>
        <end position="54"/>
    </location>
</feature>
<feature type="compositionally biased region" description="Pro residues" evidence="1">
    <location>
        <begin position="1"/>
        <end position="19"/>
    </location>
</feature>
<keyword evidence="4" id="KW-1185">Reference proteome</keyword>
<evidence type="ECO:0000313" key="3">
    <source>
        <dbReference type="EMBL" id="OAP63477.1"/>
    </source>
</evidence>
<evidence type="ECO:0000256" key="1">
    <source>
        <dbReference type="SAM" id="MobiDB-lite"/>
    </source>
</evidence>
<dbReference type="RefSeq" id="XP_018696844.1">
    <property type="nucleotide sequence ID" value="XM_018834220.1"/>
</dbReference>
<dbReference type="EMBL" id="LVYI01000002">
    <property type="protein sequence ID" value="OAP63477.1"/>
    <property type="molecule type" value="Genomic_DNA"/>
</dbReference>
<protein>
    <recommendedName>
        <fullName evidence="2">SRR1-like domain-containing protein</fullName>
    </recommendedName>
</protein>
<dbReference type="InterPro" id="IPR012942">
    <property type="entry name" value="SRR1-like"/>
</dbReference>
<reference evidence="3 4" key="1">
    <citation type="submission" date="2016-04" db="EMBL/GenBank/DDBJ databases">
        <title>Draft genome of Fonsecaea erecta CBS 125763.</title>
        <authorList>
            <person name="Weiss V.A."/>
            <person name="Vicente V.A."/>
            <person name="Raittz R.T."/>
            <person name="Moreno L.F."/>
            <person name="De Souza E.M."/>
            <person name="Pedrosa F.O."/>
            <person name="Steffens M.B."/>
            <person name="Faoro H."/>
            <person name="Tadra-Sfeir M.Z."/>
            <person name="Najafzadeh M.J."/>
            <person name="Felipe M.S."/>
            <person name="Teixeira M."/>
            <person name="Sun J."/>
            <person name="Xi L."/>
            <person name="Gomes R."/>
            <person name="De Azevedo C.M."/>
            <person name="Salgado C.G."/>
            <person name="Da Silva M.B."/>
            <person name="Nascimento M.F."/>
            <person name="Queiroz-Telles F."/>
            <person name="Attili D.S."/>
            <person name="Gorbushina A."/>
        </authorList>
    </citation>
    <scope>NUCLEOTIDE SEQUENCE [LARGE SCALE GENOMIC DNA]</scope>
    <source>
        <strain evidence="3 4">CBS 125763</strain>
    </source>
</reference>
<proteinExistence type="predicted"/>
<feature type="domain" description="SRR1-like" evidence="2">
    <location>
        <begin position="121"/>
        <end position="191"/>
    </location>
</feature>